<dbReference type="InParanoid" id="A0A165HDM8"/>
<feature type="region of interest" description="Disordered" evidence="1">
    <location>
        <begin position="333"/>
        <end position="360"/>
    </location>
</feature>
<reference evidence="2 3" key="1">
    <citation type="journal article" date="2016" name="Mol. Biol. Evol.">
        <title>Comparative Genomics of Early-Diverging Mushroom-Forming Fungi Provides Insights into the Origins of Lignocellulose Decay Capabilities.</title>
        <authorList>
            <person name="Nagy L.G."/>
            <person name="Riley R."/>
            <person name="Tritt A."/>
            <person name="Adam C."/>
            <person name="Daum C."/>
            <person name="Floudas D."/>
            <person name="Sun H."/>
            <person name="Yadav J.S."/>
            <person name="Pangilinan J."/>
            <person name="Larsson K.H."/>
            <person name="Matsuura K."/>
            <person name="Barry K."/>
            <person name="Labutti K."/>
            <person name="Kuo R."/>
            <person name="Ohm R.A."/>
            <person name="Bhattacharya S.S."/>
            <person name="Shirouzu T."/>
            <person name="Yoshinaga Y."/>
            <person name="Martin F.M."/>
            <person name="Grigoriev I.V."/>
            <person name="Hibbett D.S."/>
        </authorList>
    </citation>
    <scope>NUCLEOTIDE SEQUENCE [LARGE SCALE GENOMIC DNA]</scope>
    <source>
        <strain evidence="2 3">HHB12029</strain>
    </source>
</reference>
<evidence type="ECO:0000256" key="1">
    <source>
        <dbReference type="SAM" id="MobiDB-lite"/>
    </source>
</evidence>
<sequence length="360" mass="39365">MCETLRTGDRGRQQDPFGLDELARQRAADVIKDFVTYARTLHGTTVPVTAPKTVPCAASAPSAFDCFSFAKLVDERKLHQNTFTSDAVRRGGNGAQHGPQPETFATSLKSQLAVRFVELLGKVANRAGYTRQQRWSAGSTDAPVEGENTASNSSAGEKHARLRETCYKQCFKDFAKVHPQLPSANVSSVTPLSLSAPQYVLVLMPGKKGTRRVAFGQVLAMYTLSSRRHASVDRVDTIGRASYISVQVFGTRKAGVMTSRSCATLGTSTFVHLPPRDIIFSFTTYNITRKVEIDEDGDVEVVLKLDTAANKIFSTAVANRKQLEAVNTAINKNGKVPRTADLEPWDVEESEDEDDEDGED</sequence>
<accession>A0A165HDM8</accession>
<gene>
    <name evidence="2" type="ORF">EXIGLDRAFT_693319</name>
</gene>
<organism evidence="2 3">
    <name type="scientific">Exidia glandulosa HHB12029</name>
    <dbReference type="NCBI Taxonomy" id="1314781"/>
    <lineage>
        <taxon>Eukaryota</taxon>
        <taxon>Fungi</taxon>
        <taxon>Dikarya</taxon>
        <taxon>Basidiomycota</taxon>
        <taxon>Agaricomycotina</taxon>
        <taxon>Agaricomycetes</taxon>
        <taxon>Auriculariales</taxon>
        <taxon>Exidiaceae</taxon>
        <taxon>Exidia</taxon>
    </lineage>
</organism>
<protein>
    <submittedName>
        <fullName evidence="2">Uncharacterized protein</fullName>
    </submittedName>
</protein>
<feature type="compositionally biased region" description="Acidic residues" evidence="1">
    <location>
        <begin position="343"/>
        <end position="360"/>
    </location>
</feature>
<proteinExistence type="predicted"/>
<dbReference type="AlphaFoldDB" id="A0A165HDM8"/>
<dbReference type="EMBL" id="KV426020">
    <property type="protein sequence ID" value="KZV91815.1"/>
    <property type="molecule type" value="Genomic_DNA"/>
</dbReference>
<evidence type="ECO:0000313" key="3">
    <source>
        <dbReference type="Proteomes" id="UP000077266"/>
    </source>
</evidence>
<evidence type="ECO:0000313" key="2">
    <source>
        <dbReference type="EMBL" id="KZV91815.1"/>
    </source>
</evidence>
<dbReference type="Proteomes" id="UP000077266">
    <property type="component" value="Unassembled WGS sequence"/>
</dbReference>
<name>A0A165HDM8_EXIGL</name>
<keyword evidence="3" id="KW-1185">Reference proteome</keyword>
<feature type="region of interest" description="Disordered" evidence="1">
    <location>
        <begin position="131"/>
        <end position="158"/>
    </location>
</feature>